<evidence type="ECO:0000313" key="1">
    <source>
        <dbReference type="EMBL" id="KAF2735687.1"/>
    </source>
</evidence>
<dbReference type="EMBL" id="ML996133">
    <property type="protein sequence ID" value="KAF2735687.1"/>
    <property type="molecule type" value="Genomic_DNA"/>
</dbReference>
<organism evidence="1 2">
    <name type="scientific">Polyplosphaeria fusca</name>
    <dbReference type="NCBI Taxonomy" id="682080"/>
    <lineage>
        <taxon>Eukaryota</taxon>
        <taxon>Fungi</taxon>
        <taxon>Dikarya</taxon>
        <taxon>Ascomycota</taxon>
        <taxon>Pezizomycotina</taxon>
        <taxon>Dothideomycetes</taxon>
        <taxon>Pleosporomycetidae</taxon>
        <taxon>Pleosporales</taxon>
        <taxon>Tetraplosphaeriaceae</taxon>
        <taxon>Polyplosphaeria</taxon>
    </lineage>
</organism>
<reference evidence="1" key="1">
    <citation type="journal article" date="2020" name="Stud. Mycol.">
        <title>101 Dothideomycetes genomes: a test case for predicting lifestyles and emergence of pathogens.</title>
        <authorList>
            <person name="Haridas S."/>
            <person name="Albert R."/>
            <person name="Binder M."/>
            <person name="Bloem J."/>
            <person name="Labutti K."/>
            <person name="Salamov A."/>
            <person name="Andreopoulos B."/>
            <person name="Baker S."/>
            <person name="Barry K."/>
            <person name="Bills G."/>
            <person name="Bluhm B."/>
            <person name="Cannon C."/>
            <person name="Castanera R."/>
            <person name="Culley D."/>
            <person name="Daum C."/>
            <person name="Ezra D."/>
            <person name="Gonzalez J."/>
            <person name="Henrissat B."/>
            <person name="Kuo A."/>
            <person name="Liang C."/>
            <person name="Lipzen A."/>
            <person name="Lutzoni F."/>
            <person name="Magnuson J."/>
            <person name="Mondo S."/>
            <person name="Nolan M."/>
            <person name="Ohm R."/>
            <person name="Pangilinan J."/>
            <person name="Park H.-J."/>
            <person name="Ramirez L."/>
            <person name="Alfaro M."/>
            <person name="Sun H."/>
            <person name="Tritt A."/>
            <person name="Yoshinaga Y."/>
            <person name="Zwiers L.-H."/>
            <person name="Turgeon B."/>
            <person name="Goodwin S."/>
            <person name="Spatafora J."/>
            <person name="Crous P."/>
            <person name="Grigoriev I."/>
        </authorList>
    </citation>
    <scope>NUCLEOTIDE SEQUENCE</scope>
    <source>
        <strain evidence="1">CBS 125425</strain>
    </source>
</reference>
<accession>A0A9P4V0U9</accession>
<protein>
    <submittedName>
        <fullName evidence="1">Uncharacterized protein</fullName>
    </submittedName>
</protein>
<name>A0A9P4V0U9_9PLEO</name>
<sequence>MPPTTQPHPCACACTTLPLALSCPQNHATEPMYRQNSTLAGHLHRGVFIPKISDCKRASRTYGCASVAQALECARNGEAEPMYWSNSTLGGYLHNGVWVPKREYAGKC</sequence>
<proteinExistence type="predicted"/>
<comment type="caution">
    <text evidence="1">The sequence shown here is derived from an EMBL/GenBank/DDBJ whole genome shotgun (WGS) entry which is preliminary data.</text>
</comment>
<dbReference type="AlphaFoldDB" id="A0A9P4V0U9"/>
<keyword evidence="2" id="KW-1185">Reference proteome</keyword>
<dbReference type="Proteomes" id="UP000799444">
    <property type="component" value="Unassembled WGS sequence"/>
</dbReference>
<evidence type="ECO:0000313" key="2">
    <source>
        <dbReference type="Proteomes" id="UP000799444"/>
    </source>
</evidence>
<gene>
    <name evidence="1" type="ORF">EJ04DRAFT_511640</name>
</gene>